<keyword evidence="2" id="KW-0255">Endonuclease</keyword>
<gene>
    <name evidence="2" type="ORF">ACFFVK_04625</name>
</gene>
<dbReference type="RefSeq" id="WP_278011222.1">
    <property type="nucleotide sequence ID" value="NZ_CP121112.1"/>
</dbReference>
<protein>
    <submittedName>
        <fullName evidence="2">HNH endonuclease</fullName>
    </submittedName>
</protein>
<dbReference type="CDD" id="cd00085">
    <property type="entry name" value="HNHc"/>
    <property type="match status" value="1"/>
</dbReference>
<dbReference type="Proteomes" id="UP001589562">
    <property type="component" value="Unassembled WGS sequence"/>
</dbReference>
<evidence type="ECO:0000259" key="1">
    <source>
        <dbReference type="Pfam" id="PF01844"/>
    </source>
</evidence>
<accession>A0ABV5H982</accession>
<comment type="caution">
    <text evidence="2">The sequence shown here is derived from an EMBL/GenBank/DDBJ whole genome shotgun (WGS) entry which is preliminary data.</text>
</comment>
<keyword evidence="3" id="KW-1185">Reference proteome</keyword>
<evidence type="ECO:0000313" key="3">
    <source>
        <dbReference type="Proteomes" id="UP001589562"/>
    </source>
</evidence>
<dbReference type="InterPro" id="IPR002711">
    <property type="entry name" value="HNH"/>
</dbReference>
<organism evidence="2 3">
    <name type="scientific">Flavobacterium gyeonganense</name>
    <dbReference type="NCBI Taxonomy" id="1310418"/>
    <lineage>
        <taxon>Bacteria</taxon>
        <taxon>Pseudomonadati</taxon>
        <taxon>Bacteroidota</taxon>
        <taxon>Flavobacteriia</taxon>
        <taxon>Flavobacteriales</taxon>
        <taxon>Flavobacteriaceae</taxon>
        <taxon>Flavobacterium</taxon>
    </lineage>
</organism>
<dbReference type="InterPro" id="IPR003615">
    <property type="entry name" value="HNH_nuc"/>
</dbReference>
<keyword evidence="2" id="KW-0378">Hydrolase</keyword>
<dbReference type="Gene3D" id="1.10.30.50">
    <property type="match status" value="1"/>
</dbReference>
<reference evidence="2 3" key="1">
    <citation type="submission" date="2024-09" db="EMBL/GenBank/DDBJ databases">
        <authorList>
            <person name="Sun Q."/>
            <person name="Mori K."/>
        </authorList>
    </citation>
    <scope>NUCLEOTIDE SEQUENCE [LARGE SCALE GENOMIC DNA]</scope>
    <source>
        <strain evidence="2 3">CECT 8365</strain>
    </source>
</reference>
<dbReference type="GO" id="GO:0004519">
    <property type="term" value="F:endonuclease activity"/>
    <property type="evidence" value="ECO:0007669"/>
    <property type="project" value="UniProtKB-KW"/>
</dbReference>
<dbReference type="EMBL" id="JBHMFE010000009">
    <property type="protein sequence ID" value="MFB9107855.1"/>
    <property type="molecule type" value="Genomic_DNA"/>
</dbReference>
<evidence type="ECO:0000313" key="2">
    <source>
        <dbReference type="EMBL" id="MFB9107855.1"/>
    </source>
</evidence>
<sequence length="241" mass="27740">MGKITDEMVEKSFEIGKDFYANKLSLKEGISVLTNIGMNENSAVDYIYNYSNLIQGKLFTRTTNIYGTEYFLRKIYEENGVNGLQNALLSLSQHIDYYEEKSGSSVKKGKDIYNKYVKLIDHIPSNIVYADEVNPKIEYAEGKTKQVLVNSYERNQIARKKCIEHFGFNCQVCDFNFKDKFGELGVEFIHVHHKIDISTIGKEYSVNPLTDLIPVCPNCHAMLHKRTPAYSIEELKEMMDK</sequence>
<name>A0ABV5H982_9FLAO</name>
<keyword evidence="2" id="KW-0540">Nuclease</keyword>
<proteinExistence type="predicted"/>
<dbReference type="Pfam" id="PF01844">
    <property type="entry name" value="HNH"/>
    <property type="match status" value="1"/>
</dbReference>
<feature type="domain" description="HNH" evidence="1">
    <location>
        <begin position="170"/>
        <end position="226"/>
    </location>
</feature>